<dbReference type="PROSITE" id="PS50005">
    <property type="entry name" value="TPR"/>
    <property type="match status" value="1"/>
</dbReference>
<dbReference type="InterPro" id="IPR038765">
    <property type="entry name" value="Papain-like_cys_pep_sf"/>
</dbReference>
<dbReference type="RefSeq" id="WP_207000715.1">
    <property type="nucleotide sequence ID" value="NZ_JAEKJR010000002.1"/>
</dbReference>
<evidence type="ECO:0000256" key="1">
    <source>
        <dbReference type="PROSITE-ProRule" id="PRU00339"/>
    </source>
</evidence>
<feature type="repeat" description="TPR" evidence="1">
    <location>
        <begin position="243"/>
        <end position="276"/>
    </location>
</feature>
<dbReference type="InterPro" id="IPR019734">
    <property type="entry name" value="TPR_rpt"/>
</dbReference>
<accession>A0ABS3E5P7</accession>
<sequence>MLGPDFMLSRIFLIILSFGLAACVPLGAPPTDTKNSLQSASPQIDAGYLLSGRAIFGRVLDGGDLPEQELISASPSMMAFLEQLSPNAPLNIRWAELVSRFNRDQFVVEYDAQTTLSAAETFQLKTGNCLAVTMLLVSLTRELGIKAYFNQVETPQLWKLEDEQTLVNYRHINMVAEVPYGRKVVDFGLAEYDPTMYQQRISDRAAFSQYYSNRAMEVMRADGDREYAFKLMQKALQLAPGDSDIWLNLGALYKRFGLNTEAEQSYLLAIQLDSHNTAALSSLSRLYGESGNDELAAEYNVRAHAIRNEAPSLLYYRAKKDYDRGNFLEALTLLNRAAENSREDHRVYFLLGKTEFKLGRLAESKRHLVKAFDLLDDQSLIPAYQRELNDLQNSVSL</sequence>
<reference evidence="2 3" key="1">
    <citation type="submission" date="2020-12" db="EMBL/GenBank/DDBJ databases">
        <title>Oil enriched cultivation method for isolating marine PHA-producing bacteria.</title>
        <authorList>
            <person name="Zheng W."/>
            <person name="Yu S."/>
            <person name="Huang Y."/>
        </authorList>
    </citation>
    <scope>NUCLEOTIDE SEQUENCE [LARGE SCALE GENOMIC DNA]</scope>
    <source>
        <strain evidence="2 3">SN0-2</strain>
    </source>
</reference>
<keyword evidence="3" id="KW-1185">Reference proteome</keyword>
<evidence type="ECO:0000313" key="3">
    <source>
        <dbReference type="Proteomes" id="UP000664293"/>
    </source>
</evidence>
<dbReference type="SUPFAM" id="SSF54001">
    <property type="entry name" value="Cysteine proteinases"/>
    <property type="match status" value="1"/>
</dbReference>
<dbReference type="SMART" id="SM00028">
    <property type="entry name" value="TPR"/>
    <property type="match status" value="4"/>
</dbReference>
<keyword evidence="1" id="KW-0802">TPR repeat</keyword>
<proteinExistence type="predicted"/>
<dbReference type="Gene3D" id="1.25.40.10">
    <property type="entry name" value="Tetratricopeptide repeat domain"/>
    <property type="match status" value="2"/>
</dbReference>
<dbReference type="Pfam" id="PF13431">
    <property type="entry name" value="TPR_17"/>
    <property type="match status" value="1"/>
</dbReference>
<dbReference type="Proteomes" id="UP000664293">
    <property type="component" value="Unassembled WGS sequence"/>
</dbReference>
<evidence type="ECO:0000313" key="2">
    <source>
        <dbReference type="EMBL" id="MBN8430624.1"/>
    </source>
</evidence>
<dbReference type="SUPFAM" id="SSF48452">
    <property type="entry name" value="TPR-like"/>
    <property type="match status" value="1"/>
</dbReference>
<dbReference type="PANTHER" id="PTHR12558">
    <property type="entry name" value="CELL DIVISION CYCLE 16,23,27"/>
    <property type="match status" value="1"/>
</dbReference>
<dbReference type="PANTHER" id="PTHR12558:SF13">
    <property type="entry name" value="CELL DIVISION CYCLE PROTEIN 27 HOMOLOG"/>
    <property type="match status" value="1"/>
</dbReference>
<comment type="caution">
    <text evidence="2">The sequence shown here is derived from an EMBL/GenBank/DDBJ whole genome shotgun (WGS) entry which is preliminary data.</text>
</comment>
<organism evidence="2 3">
    <name type="scientific">Microbulbifer salipaludis</name>
    <dbReference type="NCBI Taxonomy" id="187980"/>
    <lineage>
        <taxon>Bacteria</taxon>
        <taxon>Pseudomonadati</taxon>
        <taxon>Pseudomonadota</taxon>
        <taxon>Gammaproteobacteria</taxon>
        <taxon>Cellvibrionales</taxon>
        <taxon>Microbulbiferaceae</taxon>
        <taxon>Microbulbifer</taxon>
    </lineage>
</organism>
<dbReference type="Pfam" id="PF13432">
    <property type="entry name" value="TPR_16"/>
    <property type="match status" value="1"/>
</dbReference>
<dbReference type="EMBL" id="JAEKJR010000002">
    <property type="protein sequence ID" value="MBN8430624.1"/>
    <property type="molecule type" value="Genomic_DNA"/>
</dbReference>
<dbReference type="InterPro" id="IPR011990">
    <property type="entry name" value="TPR-like_helical_dom_sf"/>
</dbReference>
<name>A0ABS3E5P7_9GAMM</name>
<gene>
    <name evidence="2" type="ORF">JF535_07150</name>
</gene>
<protein>
    <submittedName>
        <fullName evidence="2">Tetratricopeptide repeat protein</fullName>
    </submittedName>
</protein>